<gene>
    <name evidence="2" type="ORF">FocTR4_00014153</name>
</gene>
<keyword evidence="1" id="KW-0812">Transmembrane</keyword>
<evidence type="ECO:0000313" key="3">
    <source>
        <dbReference type="Proteomes" id="UP000321331"/>
    </source>
</evidence>
<evidence type="ECO:0000256" key="1">
    <source>
        <dbReference type="SAM" id="Phobius"/>
    </source>
</evidence>
<name>A0A5C6SLM0_FUSOC</name>
<dbReference type="AlphaFoldDB" id="A0A5C6SLM0"/>
<sequence length="349" mass="37532">ERYAEHSERAWKRRHEKMASALSIRLAAAALFALSVTAQSSPAMSIESFIRAADDVLHRPYVSLLSTPLAERDGNATVEQLPAGDVPLTKDGSLNMTAWNMDTNAACRSVLGGLHKSTNPSGTCVCYNLPSLDVKTGVFEADIRLYQVSQARGSFAAVAPEDINVGISYTGASVMPIQPADVNGTGLTGGKPGMGKREEGMQLLQAYMLVGKIDADKMTDNMTMDELESHIMPTLTLTARNSTGSTIRTNVSINEAAFLTGVFSQDVVMSDFAMASAAVEDQVAALNNGTVAFVLPGVQLMVLPIGLIMMSVWLLIFVSAVGFGTYERYNYALMYKRRQAVTMPKKATI</sequence>
<keyword evidence="1" id="KW-0472">Membrane</keyword>
<protein>
    <submittedName>
        <fullName evidence="2">Uncharacterized protein</fullName>
    </submittedName>
</protein>
<reference evidence="2 3" key="1">
    <citation type="submission" date="2019-07" db="EMBL/GenBank/DDBJ databases">
        <title>The First High-Quality Draft Genome Sequence of the Causal Agent of the Current Panama Disease Epidemic.</title>
        <authorList>
            <person name="Warmington R.J."/>
            <person name="Kay W."/>
            <person name="Jeffries A."/>
            <person name="Bebber D."/>
            <person name="Moore K."/>
            <person name="Studholme D.J."/>
        </authorList>
    </citation>
    <scope>NUCLEOTIDE SEQUENCE [LARGE SCALE GENOMIC DNA]</scope>
    <source>
        <strain evidence="2 3">TR4</strain>
    </source>
</reference>
<dbReference type="EMBL" id="VMNF01000011">
    <property type="protein sequence ID" value="TXB99436.1"/>
    <property type="molecule type" value="Genomic_DNA"/>
</dbReference>
<feature type="non-terminal residue" evidence="2">
    <location>
        <position position="1"/>
    </location>
</feature>
<organism evidence="2 3">
    <name type="scientific">Fusarium oxysporum f. sp. cubense</name>
    <dbReference type="NCBI Taxonomy" id="61366"/>
    <lineage>
        <taxon>Eukaryota</taxon>
        <taxon>Fungi</taxon>
        <taxon>Dikarya</taxon>
        <taxon>Ascomycota</taxon>
        <taxon>Pezizomycotina</taxon>
        <taxon>Sordariomycetes</taxon>
        <taxon>Hypocreomycetidae</taxon>
        <taxon>Hypocreales</taxon>
        <taxon>Nectriaceae</taxon>
        <taxon>Fusarium</taxon>
        <taxon>Fusarium oxysporum species complex</taxon>
    </lineage>
</organism>
<evidence type="ECO:0000313" key="2">
    <source>
        <dbReference type="EMBL" id="TXB99436.1"/>
    </source>
</evidence>
<proteinExistence type="predicted"/>
<keyword evidence="1" id="KW-1133">Transmembrane helix</keyword>
<dbReference type="Proteomes" id="UP000321331">
    <property type="component" value="Unassembled WGS sequence"/>
</dbReference>
<feature type="transmembrane region" description="Helical" evidence="1">
    <location>
        <begin position="301"/>
        <end position="326"/>
    </location>
</feature>
<comment type="caution">
    <text evidence="2">The sequence shown here is derived from an EMBL/GenBank/DDBJ whole genome shotgun (WGS) entry which is preliminary data.</text>
</comment>
<accession>A0A5C6SLM0</accession>